<dbReference type="AlphaFoldDB" id="A0A3M7G2Q2"/>
<evidence type="ECO:0000313" key="5">
    <source>
        <dbReference type="EMBL" id="RMY94891.1"/>
    </source>
</evidence>
<feature type="compositionally biased region" description="Low complexity" evidence="4">
    <location>
        <begin position="715"/>
        <end position="727"/>
    </location>
</feature>
<feature type="compositionally biased region" description="Polar residues" evidence="4">
    <location>
        <begin position="673"/>
        <end position="691"/>
    </location>
</feature>
<dbReference type="InterPro" id="IPR013083">
    <property type="entry name" value="Znf_RING/FYVE/PHD"/>
</dbReference>
<evidence type="ECO:0000256" key="1">
    <source>
        <dbReference type="ARBA" id="ARBA00022723"/>
    </source>
</evidence>
<dbReference type="InterPro" id="IPR019786">
    <property type="entry name" value="Zinc_finger_PHD-type_CS"/>
</dbReference>
<dbReference type="InterPro" id="IPR011011">
    <property type="entry name" value="Znf_FYVE_PHD"/>
</dbReference>
<feature type="region of interest" description="Disordered" evidence="4">
    <location>
        <begin position="973"/>
        <end position="994"/>
    </location>
</feature>
<keyword evidence="2" id="KW-0863">Zinc-finger</keyword>
<dbReference type="PROSITE" id="PS01359">
    <property type="entry name" value="ZF_PHD_1"/>
    <property type="match status" value="1"/>
</dbReference>
<evidence type="ECO:0000256" key="3">
    <source>
        <dbReference type="ARBA" id="ARBA00022833"/>
    </source>
</evidence>
<evidence type="ECO:0008006" key="7">
    <source>
        <dbReference type="Google" id="ProtNLM"/>
    </source>
</evidence>
<feature type="compositionally biased region" description="Basic and acidic residues" evidence="4">
    <location>
        <begin position="629"/>
        <end position="645"/>
    </location>
</feature>
<keyword evidence="3" id="KW-0862">Zinc</keyword>
<dbReference type="Gene3D" id="3.30.40.10">
    <property type="entry name" value="Zinc/RING finger domain, C3HC4 (zinc finger)"/>
    <property type="match status" value="1"/>
</dbReference>
<reference evidence="5 6" key="1">
    <citation type="journal article" date="2018" name="BMC Genomics">
        <title>Genomic evidence for intraspecific hybridization in a clonal and extremely halotolerant yeast.</title>
        <authorList>
            <person name="Gostincar C."/>
            <person name="Stajich J.E."/>
            <person name="Zupancic J."/>
            <person name="Zalar P."/>
            <person name="Gunde-Cimerman N."/>
        </authorList>
    </citation>
    <scope>NUCLEOTIDE SEQUENCE [LARGE SCALE GENOMIC DNA]</scope>
    <source>
        <strain evidence="5 6">EXF-2788</strain>
    </source>
</reference>
<evidence type="ECO:0000313" key="6">
    <source>
        <dbReference type="Proteomes" id="UP000268823"/>
    </source>
</evidence>
<dbReference type="Proteomes" id="UP000268823">
    <property type="component" value="Unassembled WGS sequence"/>
</dbReference>
<organism evidence="5 6">
    <name type="scientific">Hortaea werneckii</name>
    <name type="common">Black yeast</name>
    <name type="synonym">Cladosporium werneckii</name>
    <dbReference type="NCBI Taxonomy" id="91943"/>
    <lineage>
        <taxon>Eukaryota</taxon>
        <taxon>Fungi</taxon>
        <taxon>Dikarya</taxon>
        <taxon>Ascomycota</taxon>
        <taxon>Pezizomycotina</taxon>
        <taxon>Dothideomycetes</taxon>
        <taxon>Dothideomycetidae</taxon>
        <taxon>Mycosphaerellales</taxon>
        <taxon>Teratosphaeriaceae</taxon>
        <taxon>Hortaea</taxon>
    </lineage>
</organism>
<feature type="compositionally biased region" description="Basic and acidic residues" evidence="4">
    <location>
        <begin position="742"/>
        <end position="751"/>
    </location>
</feature>
<dbReference type="CDD" id="cd21552">
    <property type="entry name" value="VEFS-box_ctSUZ12-like"/>
    <property type="match status" value="1"/>
</dbReference>
<accession>A0A3M7G2Q2</accession>
<dbReference type="OrthoDB" id="166746at2759"/>
<dbReference type="GO" id="GO:0008270">
    <property type="term" value="F:zinc ion binding"/>
    <property type="evidence" value="ECO:0007669"/>
    <property type="project" value="UniProtKB-KW"/>
</dbReference>
<feature type="region of interest" description="Disordered" evidence="4">
    <location>
        <begin position="38"/>
        <end position="62"/>
    </location>
</feature>
<gene>
    <name evidence="5" type="ORF">D0861_01094</name>
</gene>
<feature type="region of interest" description="Disordered" evidence="4">
    <location>
        <begin position="280"/>
        <end position="315"/>
    </location>
</feature>
<name>A0A3M7G2Q2_HORWE</name>
<dbReference type="EMBL" id="QWIR01000010">
    <property type="protein sequence ID" value="RMY94891.1"/>
    <property type="molecule type" value="Genomic_DNA"/>
</dbReference>
<comment type="caution">
    <text evidence="5">The sequence shown here is derived from an EMBL/GenBank/DDBJ whole genome shotgun (WGS) entry which is preliminary data.</text>
</comment>
<proteinExistence type="predicted"/>
<feature type="region of interest" description="Disordered" evidence="4">
    <location>
        <begin position="438"/>
        <end position="496"/>
    </location>
</feature>
<keyword evidence="1" id="KW-0479">Metal-binding</keyword>
<evidence type="ECO:0000256" key="4">
    <source>
        <dbReference type="SAM" id="MobiDB-lite"/>
    </source>
</evidence>
<dbReference type="VEuPathDB" id="FungiDB:BTJ68_05245"/>
<sequence>MSEQKRLAGKSALYYDLASRCPLPYIPRNLSKVLDAHDSSRGELGNRPTAEKPPATAPEPYWAYPKDESLAELTRRSRPTLRIDALQLRLIEDEDSHWWHSASQPINRSEPSWLPDPSDDFRLPCQVHVSVTDTRVSAGNRRPTFSASQQGTIALRESRIGSKYYEVALDQPVCLAVEQLYIPSSTGGDKGSEWKRLIGESYSLETSIRCFDSDDTCELLAIIERRSAEKYQGAPASEGILRATWSGLPRCPQKSELLQVRRAQGHRSLELNHGMAMDMSWSKNQGSPLEMYNRRQSSKQQQQQLPTPNGSEDLEMVSPPVEYRIRYTFLDSNKTRAQVYNGLHCIWCSPGNLQKPDSAAYKSLDRLMLHFATHHDHFRCEVNDRRTVENQELVNIVLSLADRSASHVTREKPATEEYSWVAPRRPFDISAHVNGDQSWIAGARSKAKRGPGRPPRSREDTEGSAISMPTVKGNRKRPSVENVQDVPEQRRRKFSDPQVQGVTFYHALSKQRIHSGETLSESEDESYDDRLIHSQRQAFKQLGLSKAEAAFHEAFNQHMDAEQPSSTILLREAIVRFARKNCVSLVDAVWLSAFEAKLKHLQAHRVIGDDVVAFCLEMRPTIQQRRKHGEHDALNGDRDSDKVGIDGDGDTEMEDSVMQASPPERQRGANGRFTRSPNAEPSLEETSSANGVSDRRQEKAHKWAGGGADREIVKAGRAASANGRSGSPIDTHMSGNIDSSDNDTHAREAARAKVPAVFKKPHIRPGQGKATLDGDEDDQSVINGVPGASNEARPGTVRTSEGGDATSSAAGGKPLSSRNDRAQHQTDVPSIAYRLMQYRIASESSIIKTTRMNDFLYPSIGKPLDEITVDDLDYTKFVTMLKVQLGYQPGIDMLISRDPDGCSLPADNEDDWRNLLRTWERAEGNDPILFKLTTGSRVPRMPSLASSKGAEERATEITTPGLANGQKSASLEIFGSRPPFDREEGGPAGKERSRTMGCDCGKPAEGGRDCIVCDNPVCKPGVFHLACVGLERRTIGWYCSACSAQEGK</sequence>
<feature type="compositionally biased region" description="Basic and acidic residues" evidence="4">
    <location>
        <begin position="979"/>
        <end position="994"/>
    </location>
</feature>
<evidence type="ECO:0000256" key="2">
    <source>
        <dbReference type="ARBA" id="ARBA00022771"/>
    </source>
</evidence>
<feature type="region of interest" description="Disordered" evidence="4">
    <location>
        <begin position="624"/>
        <end position="826"/>
    </location>
</feature>
<protein>
    <recommendedName>
        <fullName evidence="7">Zinc finger PHD-type domain-containing protein</fullName>
    </recommendedName>
</protein>
<dbReference type="SUPFAM" id="SSF57903">
    <property type="entry name" value="FYVE/PHD zinc finger"/>
    <property type="match status" value="1"/>
</dbReference>